<evidence type="ECO:0000313" key="2">
    <source>
        <dbReference type="EMBL" id="MEA5480379.1"/>
    </source>
</evidence>
<protein>
    <recommendedName>
        <fullName evidence="4">HigA protein (Antitoxin to HigB)</fullName>
    </recommendedName>
</protein>
<accession>A0ABU5TQB0</accession>
<keyword evidence="1" id="KW-0175">Coiled coil</keyword>
<name>A0ABU5TQB0_9CYAN</name>
<dbReference type="EMBL" id="JAYGIE010000120">
    <property type="protein sequence ID" value="MEA5480379.1"/>
    <property type="molecule type" value="Genomic_DNA"/>
</dbReference>
<organism evidence="2 3">
    <name type="scientific">Pseudanabaena galeata UHCC 0370</name>
    <dbReference type="NCBI Taxonomy" id="3110310"/>
    <lineage>
        <taxon>Bacteria</taxon>
        <taxon>Bacillati</taxon>
        <taxon>Cyanobacteriota</taxon>
        <taxon>Cyanophyceae</taxon>
        <taxon>Pseudanabaenales</taxon>
        <taxon>Pseudanabaenaceae</taxon>
        <taxon>Pseudanabaena</taxon>
    </lineage>
</organism>
<proteinExistence type="predicted"/>
<feature type="coiled-coil region" evidence="1">
    <location>
        <begin position="21"/>
        <end position="53"/>
    </location>
</feature>
<evidence type="ECO:0008006" key="4">
    <source>
        <dbReference type="Google" id="ProtNLM"/>
    </source>
</evidence>
<dbReference type="Proteomes" id="UP001301388">
    <property type="component" value="Unassembled WGS sequence"/>
</dbReference>
<sequence length="73" mass="8551">MITIPETTFTKILEAADRLQLEDQEDLIRILQNRLRDRRRDELIQDVQEAQQEFALGECKPVTPAQLMEELLA</sequence>
<dbReference type="RefSeq" id="WP_323263383.1">
    <property type="nucleotide sequence ID" value="NZ_JAYGIE010000120.1"/>
</dbReference>
<evidence type="ECO:0000256" key="1">
    <source>
        <dbReference type="SAM" id="Coils"/>
    </source>
</evidence>
<reference evidence="2 3" key="1">
    <citation type="submission" date="2023-12" db="EMBL/GenBank/DDBJ databases">
        <title>Baltic Sea Cyanobacteria.</title>
        <authorList>
            <person name="Delbaje E."/>
            <person name="Fewer D.P."/>
            <person name="Shishido T.K."/>
        </authorList>
    </citation>
    <scope>NUCLEOTIDE SEQUENCE [LARGE SCALE GENOMIC DNA]</scope>
    <source>
        <strain evidence="2 3">UHCC 0370</strain>
    </source>
</reference>
<evidence type="ECO:0000313" key="3">
    <source>
        <dbReference type="Proteomes" id="UP001301388"/>
    </source>
</evidence>
<gene>
    <name evidence="2" type="ORF">VB774_22325</name>
</gene>
<keyword evidence="3" id="KW-1185">Reference proteome</keyword>
<comment type="caution">
    <text evidence="2">The sequence shown here is derived from an EMBL/GenBank/DDBJ whole genome shotgun (WGS) entry which is preliminary data.</text>
</comment>